<dbReference type="Gene3D" id="3.30.360.10">
    <property type="entry name" value="Dihydrodipicolinate Reductase, domain 2"/>
    <property type="match status" value="1"/>
</dbReference>
<keyword evidence="1" id="KW-0520">NAD</keyword>
<dbReference type="Pfam" id="PF01408">
    <property type="entry name" value="GFO_IDH_MocA"/>
    <property type="match status" value="1"/>
</dbReference>
<name>A0A4Y5YSX6_9MICO</name>
<reference evidence="4 5" key="1">
    <citation type="submission" date="2019-06" db="EMBL/GenBank/DDBJ databases">
        <title>Complete genome of Microbacterium foliorum M2.</title>
        <authorList>
            <person name="Cao G."/>
        </authorList>
    </citation>
    <scope>NUCLEOTIDE SEQUENCE [LARGE SCALE GENOMIC DNA]</scope>
    <source>
        <strain evidence="4 5">M2</strain>
    </source>
</reference>
<accession>A0A4Y5YSX6</accession>
<dbReference type="PANTHER" id="PTHR43377:SF1">
    <property type="entry name" value="BILIVERDIN REDUCTASE A"/>
    <property type="match status" value="1"/>
</dbReference>
<gene>
    <name evidence="4" type="ORF">FIV50_14760</name>
</gene>
<dbReference type="Pfam" id="PF22725">
    <property type="entry name" value="GFO_IDH_MocA_C3"/>
    <property type="match status" value="1"/>
</dbReference>
<dbReference type="PANTHER" id="PTHR43377">
    <property type="entry name" value="BILIVERDIN REDUCTASE A"/>
    <property type="match status" value="1"/>
</dbReference>
<evidence type="ECO:0000259" key="3">
    <source>
        <dbReference type="Pfam" id="PF22725"/>
    </source>
</evidence>
<dbReference type="SUPFAM" id="SSF55347">
    <property type="entry name" value="Glyceraldehyde-3-phosphate dehydrogenase-like, C-terminal domain"/>
    <property type="match status" value="1"/>
</dbReference>
<evidence type="ECO:0000313" key="4">
    <source>
        <dbReference type="EMBL" id="QDE35940.1"/>
    </source>
</evidence>
<dbReference type="Gene3D" id="3.40.50.720">
    <property type="entry name" value="NAD(P)-binding Rossmann-like Domain"/>
    <property type="match status" value="1"/>
</dbReference>
<dbReference type="GO" id="GO:0000166">
    <property type="term" value="F:nucleotide binding"/>
    <property type="evidence" value="ECO:0007669"/>
    <property type="project" value="InterPro"/>
</dbReference>
<dbReference type="InterPro" id="IPR000683">
    <property type="entry name" value="Gfo/Idh/MocA-like_OxRdtase_N"/>
</dbReference>
<dbReference type="AlphaFoldDB" id="A0A4Y5YSX6"/>
<protein>
    <submittedName>
        <fullName evidence="4">Gfo/Idh/MocA family oxidoreductase</fullName>
    </submittedName>
</protein>
<sequence>MGRDAAVTDAVVRDVVVVGAGGMGRAWMDVVEAREGLRPAAVVDIDTSTARAAATERGWNVPVFDDVAEALREAPADLLLNVTIPEAHRAVSETAIRADVPVLSEKPATPTVADAMWLSALSAARGVLLATSQSRRHSAGISAFHHALRDLGGAEHLETQFFQNPRFGGFRDEMPSPLLVDMAIHQFDQARYLLGSEPESVYCEEFSPSWSWYRGAAAAQATFRFSNGSRFGYAGSWCADGLTTSWNGDWRASAPGGSATWDGENAVRLQREEGPVRHLPVIPDQEGLDAALTEFLSALDGREAPSGEISRNIRSLAMVEAAVESSATGARVELDAVFARAGAVALAEAHAAGEDEIADRLSEWAGGPPR</sequence>
<feature type="domain" description="Gfo/Idh/MocA-like oxidoreductase N-terminal" evidence="2">
    <location>
        <begin position="15"/>
        <end position="130"/>
    </location>
</feature>
<dbReference type="Proteomes" id="UP000316125">
    <property type="component" value="Chromosome"/>
</dbReference>
<organism evidence="4 5">
    <name type="scientific">Microbacterium foliorum</name>
    <dbReference type="NCBI Taxonomy" id="104336"/>
    <lineage>
        <taxon>Bacteria</taxon>
        <taxon>Bacillati</taxon>
        <taxon>Actinomycetota</taxon>
        <taxon>Actinomycetes</taxon>
        <taxon>Micrococcales</taxon>
        <taxon>Microbacteriaceae</taxon>
        <taxon>Microbacterium</taxon>
    </lineage>
</organism>
<dbReference type="OrthoDB" id="9800252at2"/>
<dbReference type="EMBL" id="CP041040">
    <property type="protein sequence ID" value="QDE35940.1"/>
    <property type="molecule type" value="Genomic_DNA"/>
</dbReference>
<evidence type="ECO:0000313" key="5">
    <source>
        <dbReference type="Proteomes" id="UP000316125"/>
    </source>
</evidence>
<dbReference type="InterPro" id="IPR055170">
    <property type="entry name" value="GFO_IDH_MocA-like_dom"/>
</dbReference>
<feature type="domain" description="GFO/IDH/MocA-like oxidoreductase" evidence="3">
    <location>
        <begin position="171"/>
        <end position="241"/>
    </location>
</feature>
<dbReference type="InterPro" id="IPR051450">
    <property type="entry name" value="Gfo/Idh/MocA_Oxidoreductases"/>
</dbReference>
<dbReference type="InterPro" id="IPR036291">
    <property type="entry name" value="NAD(P)-bd_dom_sf"/>
</dbReference>
<dbReference type="RefSeq" id="WP_140038084.1">
    <property type="nucleotide sequence ID" value="NZ_CP041040.1"/>
</dbReference>
<proteinExistence type="predicted"/>
<evidence type="ECO:0000259" key="2">
    <source>
        <dbReference type="Pfam" id="PF01408"/>
    </source>
</evidence>
<dbReference type="SUPFAM" id="SSF51735">
    <property type="entry name" value="NAD(P)-binding Rossmann-fold domains"/>
    <property type="match status" value="1"/>
</dbReference>
<evidence type="ECO:0000256" key="1">
    <source>
        <dbReference type="ARBA" id="ARBA00023027"/>
    </source>
</evidence>